<keyword evidence="7 10" id="KW-1133">Transmembrane helix</keyword>
<dbReference type="Pfam" id="PF13641">
    <property type="entry name" value="Glyco_tranf_2_3"/>
    <property type="match status" value="1"/>
</dbReference>
<dbReference type="CDD" id="cd06423">
    <property type="entry name" value="CESA_like"/>
    <property type="match status" value="1"/>
</dbReference>
<proteinExistence type="inferred from homology"/>
<gene>
    <name evidence="11" type="primary">pgaC</name>
    <name evidence="11" type="ORF">HIV01_011440</name>
</gene>
<dbReference type="EMBL" id="CP071517">
    <property type="protein sequence ID" value="QSX73845.1"/>
    <property type="molecule type" value="Genomic_DNA"/>
</dbReference>
<keyword evidence="4 10" id="KW-0328">Glycosyltransferase</keyword>
<evidence type="ECO:0000256" key="9">
    <source>
        <dbReference type="NCBIfam" id="TIGR03937"/>
    </source>
</evidence>
<protein>
    <recommendedName>
        <fullName evidence="9 10">Poly-beta-1,6-N-acetyl-D-glucosamine synthase</fullName>
        <shortName evidence="10">Poly-beta-1,6-GlcNAc synthase</shortName>
        <ecNumber evidence="10">2.4.1.-</ecNumber>
    </recommendedName>
</protein>
<keyword evidence="5 10" id="KW-0808">Transferase</keyword>
<feature type="transmembrane region" description="Helical" evidence="10">
    <location>
        <begin position="6"/>
        <end position="27"/>
    </location>
</feature>
<evidence type="ECO:0000256" key="3">
    <source>
        <dbReference type="ARBA" id="ARBA00022475"/>
    </source>
</evidence>
<evidence type="ECO:0000256" key="1">
    <source>
        <dbReference type="ARBA" id="ARBA00004651"/>
    </source>
</evidence>
<keyword evidence="12" id="KW-1185">Reference proteome</keyword>
<evidence type="ECO:0000313" key="12">
    <source>
        <dbReference type="Proteomes" id="UP000663400"/>
    </source>
</evidence>
<dbReference type="SUPFAM" id="SSF53448">
    <property type="entry name" value="Nucleotide-diphospho-sugar transferases"/>
    <property type="match status" value="1"/>
</dbReference>
<evidence type="ECO:0000313" key="11">
    <source>
        <dbReference type="EMBL" id="QSX73845.1"/>
    </source>
</evidence>
<evidence type="ECO:0000256" key="10">
    <source>
        <dbReference type="RuleBase" id="RU364028"/>
    </source>
</evidence>
<dbReference type="Proteomes" id="UP000663400">
    <property type="component" value="Chromosome"/>
</dbReference>
<sequence>MTLSQFGTWLALFCFGYPFVMAFYWMVGGLQFHWFRERNEPPFDEPPLLAEYPLVSILVPCFNEEAQARETFEVLSRVQYPDFEVIAINDGSSDRTGALLEELSMRYERMRVVHLASNHGKSSALNAGALAARGEILVCIDGDTLLDPFAVAWFVRRLQENPLFGGVAGNPRIRNRSTLIGRLQVGEFSNIVGLIKRAQNVYGTLFTVSGCVCAFRKRALQDAGWWNPSSITDDVDVSWRLQLAGWLIGFEPKAMGWILTPETVRGLWRQRVRWAEGGTLVVLRALPHLFQRRTIRIWPIWLNFVASVFWAYAMLTLVVIWLLELTGLWPHFELTGLSLIPREWGFVLAVTYIFQAFMSGTLDRKFEKHMFRAGYWVVWYPLAFWMLQAGAALVGLPRALLRSPQSGGTWVSPDRGFR</sequence>
<comment type="subcellular location">
    <subcellularLocation>
        <location evidence="1 10">Cell membrane</location>
        <topology evidence="1 10">Multi-pass membrane protein</topology>
    </subcellularLocation>
</comment>
<dbReference type="PANTHER" id="PTHR43630:SF1">
    <property type="entry name" value="POLY-BETA-1,6-N-ACETYL-D-GLUCOSAMINE SYNTHASE"/>
    <property type="match status" value="1"/>
</dbReference>
<evidence type="ECO:0000256" key="5">
    <source>
        <dbReference type="ARBA" id="ARBA00022679"/>
    </source>
</evidence>
<feature type="transmembrane region" description="Helical" evidence="10">
    <location>
        <begin position="343"/>
        <end position="362"/>
    </location>
</feature>
<organism evidence="11 12">
    <name type="scientific">Lysobacter arenosi</name>
    <dbReference type="NCBI Taxonomy" id="2795387"/>
    <lineage>
        <taxon>Bacteria</taxon>
        <taxon>Pseudomonadati</taxon>
        <taxon>Pseudomonadota</taxon>
        <taxon>Gammaproteobacteria</taxon>
        <taxon>Lysobacterales</taxon>
        <taxon>Lysobacteraceae</taxon>
        <taxon>Lysobacter</taxon>
    </lineage>
</organism>
<evidence type="ECO:0000256" key="4">
    <source>
        <dbReference type="ARBA" id="ARBA00022676"/>
    </source>
</evidence>
<name>A0ABX7R777_9GAMM</name>
<evidence type="ECO:0000256" key="6">
    <source>
        <dbReference type="ARBA" id="ARBA00022692"/>
    </source>
</evidence>
<dbReference type="InterPro" id="IPR023853">
    <property type="entry name" value="PGA_PgaC/IcaA"/>
</dbReference>
<evidence type="ECO:0000256" key="7">
    <source>
        <dbReference type="ARBA" id="ARBA00022989"/>
    </source>
</evidence>
<dbReference type="PANTHER" id="PTHR43630">
    <property type="entry name" value="POLY-BETA-1,6-N-ACETYL-D-GLUCOSAMINE SYNTHASE"/>
    <property type="match status" value="1"/>
</dbReference>
<accession>A0ABX7R777</accession>
<dbReference type="NCBIfam" id="TIGR03937">
    <property type="entry name" value="PgaC_IcaA"/>
    <property type="match status" value="1"/>
</dbReference>
<dbReference type="RefSeq" id="WP_200607215.1">
    <property type="nucleotide sequence ID" value="NZ_CP071517.1"/>
</dbReference>
<dbReference type="Gene3D" id="3.90.550.10">
    <property type="entry name" value="Spore Coat Polysaccharide Biosynthesis Protein SpsA, Chain A"/>
    <property type="match status" value="1"/>
</dbReference>
<keyword evidence="8 10" id="KW-0472">Membrane</keyword>
<keyword evidence="3 10" id="KW-1003">Cell membrane</keyword>
<keyword evidence="6 10" id="KW-0812">Transmembrane</keyword>
<reference evidence="11 12" key="1">
    <citation type="submission" date="2021-02" db="EMBL/GenBank/DDBJ databases">
        <title>Lysobacter arenosi sp. nov., isolated from soil of gangwondo yeongwol, south Korea.</title>
        <authorList>
            <person name="Kim K.R."/>
            <person name="Kim K.H."/>
            <person name="Jeon C.O."/>
        </authorList>
    </citation>
    <scope>NUCLEOTIDE SEQUENCE [LARGE SCALE GENOMIC DNA]</scope>
    <source>
        <strain evidence="11 12">R7</strain>
    </source>
</reference>
<evidence type="ECO:0000256" key="2">
    <source>
        <dbReference type="ARBA" id="ARBA00006739"/>
    </source>
</evidence>
<evidence type="ECO:0000256" key="8">
    <source>
        <dbReference type="ARBA" id="ARBA00023136"/>
    </source>
</evidence>
<comment type="similarity">
    <text evidence="2 10">Belongs to the glycosyltransferase 2 family.</text>
</comment>
<dbReference type="InterPro" id="IPR029044">
    <property type="entry name" value="Nucleotide-diphossugar_trans"/>
</dbReference>
<feature type="transmembrane region" description="Helical" evidence="10">
    <location>
        <begin position="374"/>
        <end position="396"/>
    </location>
</feature>
<dbReference type="EC" id="2.4.1.-" evidence="10"/>
<feature type="transmembrane region" description="Helical" evidence="10">
    <location>
        <begin position="300"/>
        <end position="323"/>
    </location>
</feature>